<keyword evidence="2" id="KW-0547">Nucleotide-binding</keyword>
<feature type="domain" description="AAA-ATPase-like" evidence="1">
    <location>
        <begin position="6"/>
        <end position="202"/>
    </location>
</feature>
<keyword evidence="2" id="KW-0067">ATP-binding</keyword>
<dbReference type="Proteomes" id="UP000824028">
    <property type="component" value="Unassembled WGS sequence"/>
</dbReference>
<comment type="caution">
    <text evidence="2">The sequence shown here is derived from an EMBL/GenBank/DDBJ whole genome shotgun (WGS) entry which is preliminary data.</text>
</comment>
<evidence type="ECO:0000259" key="1">
    <source>
        <dbReference type="Pfam" id="PF09820"/>
    </source>
</evidence>
<protein>
    <submittedName>
        <fullName evidence="2">ATP-binding protein</fullName>
    </submittedName>
</protein>
<reference evidence="2" key="1">
    <citation type="journal article" date="2021" name="PeerJ">
        <title>Extensive microbial diversity within the chicken gut microbiome revealed by metagenomics and culture.</title>
        <authorList>
            <person name="Gilroy R."/>
            <person name="Ravi A."/>
            <person name="Getino M."/>
            <person name="Pursley I."/>
            <person name="Horton D.L."/>
            <person name="Alikhan N.F."/>
            <person name="Baker D."/>
            <person name="Gharbi K."/>
            <person name="Hall N."/>
            <person name="Watson M."/>
            <person name="Adriaenssens E.M."/>
            <person name="Foster-Nyarko E."/>
            <person name="Jarju S."/>
            <person name="Secka A."/>
            <person name="Antonio M."/>
            <person name="Oren A."/>
            <person name="Chaudhuri R.R."/>
            <person name="La Ragione R."/>
            <person name="Hildebrand F."/>
            <person name="Pallen M.J."/>
        </authorList>
    </citation>
    <scope>NUCLEOTIDE SEQUENCE</scope>
    <source>
        <strain evidence="2">ChiHjej9B8-1298</strain>
    </source>
</reference>
<evidence type="ECO:0000313" key="3">
    <source>
        <dbReference type="Proteomes" id="UP000824028"/>
    </source>
</evidence>
<dbReference type="AlphaFoldDB" id="A0A9D2J0E0"/>
<dbReference type="Gene3D" id="3.40.50.300">
    <property type="entry name" value="P-loop containing nucleotide triphosphate hydrolases"/>
    <property type="match status" value="1"/>
</dbReference>
<dbReference type="GO" id="GO:0005524">
    <property type="term" value="F:ATP binding"/>
    <property type="evidence" value="ECO:0007669"/>
    <property type="project" value="UniProtKB-KW"/>
</dbReference>
<accession>A0A9D2J0E0</accession>
<dbReference type="EMBL" id="DXBX01000001">
    <property type="protein sequence ID" value="HIZ31928.1"/>
    <property type="molecule type" value="Genomic_DNA"/>
</dbReference>
<dbReference type="PANTHER" id="PTHR34825">
    <property type="entry name" value="CONSERVED PROTEIN, WITH A WEAK D-GALACTARATE DEHYDRATASE/ALTRONATE HYDROLASE DOMAIN"/>
    <property type="match status" value="1"/>
</dbReference>
<name>A0A9D2J0E0_9BACE</name>
<dbReference type="Pfam" id="PF08011">
    <property type="entry name" value="PDDEXK_9"/>
    <property type="match status" value="1"/>
</dbReference>
<dbReference type="InterPro" id="IPR018631">
    <property type="entry name" value="AAA-ATPase-like_dom"/>
</dbReference>
<dbReference type="InterPro" id="IPR027417">
    <property type="entry name" value="P-loop_NTPase"/>
</dbReference>
<dbReference type="PANTHER" id="PTHR34825:SF1">
    <property type="entry name" value="AAA-ATPASE-LIKE DOMAIN-CONTAINING PROTEIN"/>
    <property type="match status" value="1"/>
</dbReference>
<evidence type="ECO:0000313" key="2">
    <source>
        <dbReference type="EMBL" id="HIZ31928.1"/>
    </source>
</evidence>
<proteinExistence type="predicted"/>
<sequence>MDRLYPIGIQTFEKIREGGFCYVDKTEQIYRLAQSGQFYFLSRPRRFGKSLLISTLEAYFQGKKDLFTGLALERLEQEWTEYPVLHLDLNARNYVNADSLPATLNQHLERWEARYGDEKRDRAPEERFAYLIEKISQSTGRNVVVLVDEYDKPLLQALDNEELLTSYRQQLKAFYGVLKSEDAHIRFALLTGVTKFSKVSVFSDLNNLQDISMDDEYAALCGVTEEELSDYFEEDIHRLCQFNKTDLQAGKLQLKEWYDGYHFSPNSPDIYNPFSLLNTFKRKDIGSYWFETGTPTFLIQLLRQGHYDLQDLTNEQVTQDMLGDIDNIGGNPLPILYQSGYLTLKGYDREFGTYTLGFPNREVAEGFNRHLLLGYAKVPSGNPAFQIRNFVLEVRRGDTDAFLRRLQSFFADTPYELARDLELHYQNVLFIVFKLLGFYVQAEYHTSQGRIDLVLKTKDYVYVMEFKLDGTAEEALQQIEDKQYALPFATDPRRVYKVGVNFNNQMRNIEKWLVREA</sequence>
<gene>
    <name evidence="2" type="ORF">H9814_00035</name>
</gene>
<dbReference type="Pfam" id="PF09820">
    <property type="entry name" value="AAA-ATPase_like"/>
    <property type="match status" value="1"/>
</dbReference>
<organism evidence="2 3">
    <name type="scientific">Candidatus Bacteroides merdigallinarum</name>
    <dbReference type="NCBI Taxonomy" id="2838473"/>
    <lineage>
        <taxon>Bacteria</taxon>
        <taxon>Pseudomonadati</taxon>
        <taxon>Bacteroidota</taxon>
        <taxon>Bacteroidia</taxon>
        <taxon>Bacteroidales</taxon>
        <taxon>Bacteroidaceae</taxon>
        <taxon>Bacteroides</taxon>
    </lineage>
</organism>
<reference evidence="2" key="2">
    <citation type="submission" date="2021-04" db="EMBL/GenBank/DDBJ databases">
        <authorList>
            <person name="Gilroy R."/>
        </authorList>
    </citation>
    <scope>NUCLEOTIDE SEQUENCE</scope>
    <source>
        <strain evidence="2">ChiHjej9B8-1298</strain>
    </source>
</reference>
<dbReference type="InterPro" id="IPR012547">
    <property type="entry name" value="PDDEXK_9"/>
</dbReference>